<organism evidence="11 12">
    <name type="scientific">Stella humosa</name>
    <dbReference type="NCBI Taxonomy" id="94"/>
    <lineage>
        <taxon>Bacteria</taxon>
        <taxon>Pseudomonadati</taxon>
        <taxon>Pseudomonadota</taxon>
        <taxon>Alphaproteobacteria</taxon>
        <taxon>Rhodospirillales</taxon>
        <taxon>Stellaceae</taxon>
        <taxon>Stella</taxon>
    </lineage>
</organism>
<evidence type="ECO:0000256" key="1">
    <source>
        <dbReference type="ARBA" id="ARBA00004429"/>
    </source>
</evidence>
<proteinExistence type="inferred from homology"/>
<keyword evidence="3" id="KW-1003">Cell membrane</keyword>
<keyword evidence="7 9" id="KW-0472">Membrane</keyword>
<evidence type="ECO:0000256" key="5">
    <source>
        <dbReference type="ARBA" id="ARBA00022692"/>
    </source>
</evidence>
<evidence type="ECO:0000313" key="12">
    <source>
        <dbReference type="Proteomes" id="UP000278222"/>
    </source>
</evidence>
<sequence>MNVVWRSIDRLFTGLLWIGVVAGMLMTTFVVLASVMRYFVGAPFRFTEELVGLLFVAVAFIGLPWATLHNRHLRITLIPDKLPPAVRRITDKVAALLVIVFCAVFAAQSWEFAAFSLSLNARSDMGGIPLFPWMALMPIMCAAAGIGMLVRWVRGPSPDDDEAPPEV</sequence>
<dbReference type="PANTHER" id="PTHR35011:SF2">
    <property type="entry name" value="2,3-DIKETO-L-GULONATE TRAP TRANSPORTER SMALL PERMEASE PROTEIN YIAM"/>
    <property type="match status" value="1"/>
</dbReference>
<evidence type="ECO:0000256" key="4">
    <source>
        <dbReference type="ARBA" id="ARBA00022519"/>
    </source>
</evidence>
<comment type="subcellular location">
    <subcellularLocation>
        <location evidence="1 9">Cell inner membrane</location>
        <topology evidence="1 9">Multi-pass membrane protein</topology>
    </subcellularLocation>
</comment>
<dbReference type="GO" id="GO:0005886">
    <property type="term" value="C:plasma membrane"/>
    <property type="evidence" value="ECO:0007669"/>
    <property type="project" value="UniProtKB-SubCell"/>
</dbReference>
<keyword evidence="2 9" id="KW-0813">Transport</keyword>
<feature type="transmembrane region" description="Helical" evidence="9">
    <location>
        <begin position="89"/>
        <end position="110"/>
    </location>
</feature>
<keyword evidence="4 9" id="KW-0997">Cell inner membrane</keyword>
<comment type="subunit">
    <text evidence="9">The complex comprises the extracytoplasmic solute receptor protein and the two transmembrane proteins.</text>
</comment>
<feature type="transmembrane region" description="Helical" evidence="9">
    <location>
        <begin position="12"/>
        <end position="38"/>
    </location>
</feature>
<feature type="transmembrane region" description="Helical" evidence="9">
    <location>
        <begin position="50"/>
        <end position="68"/>
    </location>
</feature>
<comment type="function">
    <text evidence="9">Part of the tripartite ATP-independent periplasmic (TRAP) transport system.</text>
</comment>
<evidence type="ECO:0000259" key="10">
    <source>
        <dbReference type="Pfam" id="PF04290"/>
    </source>
</evidence>
<dbReference type="GO" id="GO:0022857">
    <property type="term" value="F:transmembrane transporter activity"/>
    <property type="evidence" value="ECO:0007669"/>
    <property type="project" value="UniProtKB-UniRule"/>
</dbReference>
<evidence type="ECO:0000256" key="9">
    <source>
        <dbReference type="RuleBase" id="RU369079"/>
    </source>
</evidence>
<keyword evidence="12" id="KW-1185">Reference proteome</keyword>
<dbReference type="AlphaFoldDB" id="A0A3N1M9W4"/>
<evidence type="ECO:0000256" key="6">
    <source>
        <dbReference type="ARBA" id="ARBA00022989"/>
    </source>
</evidence>
<reference evidence="11 12" key="1">
    <citation type="submission" date="2018-11" db="EMBL/GenBank/DDBJ databases">
        <title>Genomic Encyclopedia of Type Strains, Phase IV (KMG-IV): sequencing the most valuable type-strain genomes for metagenomic binning, comparative biology and taxonomic classification.</title>
        <authorList>
            <person name="Goeker M."/>
        </authorList>
    </citation>
    <scope>NUCLEOTIDE SEQUENCE [LARGE SCALE GENOMIC DNA]</scope>
    <source>
        <strain evidence="11 12">DSM 5900</strain>
    </source>
</reference>
<keyword evidence="5 9" id="KW-0812">Transmembrane</keyword>
<dbReference type="Proteomes" id="UP000278222">
    <property type="component" value="Unassembled WGS sequence"/>
</dbReference>
<evidence type="ECO:0000256" key="2">
    <source>
        <dbReference type="ARBA" id="ARBA00022448"/>
    </source>
</evidence>
<evidence type="ECO:0000256" key="7">
    <source>
        <dbReference type="ARBA" id="ARBA00023136"/>
    </source>
</evidence>
<dbReference type="GO" id="GO:0015740">
    <property type="term" value="P:C4-dicarboxylate transport"/>
    <property type="evidence" value="ECO:0007669"/>
    <property type="project" value="TreeGrafter"/>
</dbReference>
<feature type="transmembrane region" description="Helical" evidence="9">
    <location>
        <begin position="130"/>
        <end position="150"/>
    </location>
</feature>
<comment type="caution">
    <text evidence="11">The sequence shown here is derived from an EMBL/GenBank/DDBJ whole genome shotgun (WGS) entry which is preliminary data.</text>
</comment>
<dbReference type="InterPro" id="IPR007387">
    <property type="entry name" value="TRAP_DctQ"/>
</dbReference>
<evidence type="ECO:0000256" key="3">
    <source>
        <dbReference type="ARBA" id="ARBA00022475"/>
    </source>
</evidence>
<gene>
    <name evidence="11" type="ORF">EDC65_1255</name>
</gene>
<evidence type="ECO:0000313" key="11">
    <source>
        <dbReference type="EMBL" id="ROP99476.1"/>
    </source>
</evidence>
<accession>A0A3N1M9W4</accession>
<dbReference type="Pfam" id="PF04290">
    <property type="entry name" value="DctQ"/>
    <property type="match status" value="1"/>
</dbReference>
<dbReference type="PANTHER" id="PTHR35011">
    <property type="entry name" value="2,3-DIKETO-L-GULONATE TRAP TRANSPORTER SMALL PERMEASE PROTEIN YIAM"/>
    <property type="match status" value="1"/>
</dbReference>
<dbReference type="EMBL" id="RJKX01000013">
    <property type="protein sequence ID" value="ROP99476.1"/>
    <property type="molecule type" value="Genomic_DNA"/>
</dbReference>
<name>A0A3N1M9W4_9PROT</name>
<keyword evidence="6 9" id="KW-1133">Transmembrane helix</keyword>
<dbReference type="InterPro" id="IPR055348">
    <property type="entry name" value="DctQ"/>
</dbReference>
<evidence type="ECO:0000256" key="8">
    <source>
        <dbReference type="ARBA" id="ARBA00038436"/>
    </source>
</evidence>
<protein>
    <recommendedName>
        <fullName evidence="9">TRAP transporter small permease protein</fullName>
    </recommendedName>
</protein>
<comment type="similarity">
    <text evidence="8 9">Belongs to the TRAP transporter small permease family.</text>
</comment>
<feature type="domain" description="Tripartite ATP-independent periplasmic transporters DctQ component" evidence="10">
    <location>
        <begin position="26"/>
        <end position="154"/>
    </location>
</feature>